<organism evidence="1 2">
    <name type="scientific">Crangon crangon nudivirus</name>
    <dbReference type="NCBI Taxonomy" id="2880838"/>
    <lineage>
        <taxon>Viruses</taxon>
        <taxon>Viruses incertae sedis</taxon>
        <taxon>Naldaviricetes</taxon>
        <taxon>Lefavirales</taxon>
        <taxon>Nudiviridae</taxon>
        <taxon>Gammanudivirus</taxon>
        <taxon>Gammanudivirus cracrangonis</taxon>
    </lineage>
</organism>
<evidence type="ECO:0000313" key="2">
    <source>
        <dbReference type="Proteomes" id="UP000831195"/>
    </source>
</evidence>
<gene>
    <name evidence="1" type="ORF">CcNV_067</name>
</gene>
<reference evidence="1" key="1">
    <citation type="journal article" date="2021" name="Viruses">
        <title>Identification and Full Characterisation of Two Novel Crustacean Infecting Members of the Family Nudiviridae Provides Support for Two Subfamilies.</title>
        <authorList>
            <person name="Bateman K.S."/>
            <person name="Kerr R."/>
            <person name="Stentiford G.D."/>
            <person name="Bean T.P."/>
            <person name="Hooper C."/>
            <person name="Van Eynde B."/>
            <person name="Delbare D."/>
            <person name="Bojko J."/>
            <person name="Christiaens O."/>
            <person name="Taning C.N.T."/>
            <person name="Smagghe G."/>
            <person name="van Oers M.M."/>
            <person name="van Aerle R."/>
        </authorList>
    </citation>
    <scope>NUCLEOTIDE SEQUENCE</scope>
    <source>
        <strain evidence="1">AN1</strain>
    </source>
</reference>
<proteinExistence type="predicted"/>
<protein>
    <submittedName>
        <fullName evidence="1">Uncharacterized protein</fullName>
    </submittedName>
</protein>
<keyword evidence="2" id="KW-1185">Reference proteome</keyword>
<accession>A0AAE9BZR9</accession>
<name>A0AAE9BZR9_9VIRU</name>
<dbReference type="Proteomes" id="UP000831195">
    <property type="component" value="Segment"/>
</dbReference>
<dbReference type="EMBL" id="MZ311577">
    <property type="protein sequence ID" value="UBZ25552.1"/>
    <property type="molecule type" value="Genomic_DNA"/>
</dbReference>
<sequence length="425" mass="48669">MANEAIIVNLDDSDDESDLSAPLELILKVPQDDTLIEELENLDAVLAEAAALIVEPPILSTAYPLCSSLLNNAININKINIIKRIFPRQNQVITYDTKRRKKSRTFTERVPFVLVPFYCDTISFLNLKWLKLPRQVTGQDLNILKKVQPAKWIMIDYSLWFKHYERSLMYPQLEEYLAEYHRSVPWSIVHDRTRQKIAAINTHLAQHYVMRPLAILNITKTFYILELCYLQTPDYERGVTGLCLIYCKHNDTNRLEVVSMAGIKLSTNFTNNAIGNFAELLVHDLAAPILVYTPQLSPIEAIFSTNIFPWSGLLLSQAARMYNLMSLLRCNRTAWNHHELCIDADTHSNACFYCNGLNTLFSLNVKDFKLAANSGLQHVLPSDDAALLNVSLPTLITCQHVTYFDYECSRDSIIYRTCQCQLQNE</sequence>
<evidence type="ECO:0000313" key="1">
    <source>
        <dbReference type="EMBL" id="UBZ25552.1"/>
    </source>
</evidence>